<dbReference type="OrthoDB" id="8750132at2"/>
<evidence type="ECO:0000256" key="1">
    <source>
        <dbReference type="SAM" id="Phobius"/>
    </source>
</evidence>
<dbReference type="KEGG" id="hch:HCH_04153"/>
<gene>
    <name evidence="2" type="ordered locus">HCH_04153</name>
</gene>
<dbReference type="HOGENOM" id="CLU_097150_0_0_6"/>
<sequence>MENPYQAPQAELDTHGESSTPFFTTSITKLIVLYIATLGFYRLYWFYKHWKALQVHEGLKVAPVWRSIFNIFFTHSLFKHIANRHQEQGLGGWGAHAVLATLYVLMTVGGELIARMPTSDVFGVWDIVLLATSIIPLYTLYEAQTHANRVNQDPDGESNSRFSPWNILFILLGIAIWGVVVLGVLAQYTAILD</sequence>
<keyword evidence="3" id="KW-1185">Reference proteome</keyword>
<dbReference type="STRING" id="349521.HCH_04153"/>
<reference evidence="2 3" key="1">
    <citation type="journal article" date="2005" name="Nucleic Acids Res.">
        <title>Genomic blueprint of Hahella chejuensis, a marine microbe producing an algicidal agent.</title>
        <authorList>
            <person name="Jeong H."/>
            <person name="Yim J.H."/>
            <person name="Lee C."/>
            <person name="Choi S.-H."/>
            <person name="Park Y.K."/>
            <person name="Yoon S.H."/>
            <person name="Hur C.-G."/>
            <person name="Kang H.-Y."/>
            <person name="Kim D."/>
            <person name="Lee H.H."/>
            <person name="Park K.H."/>
            <person name="Park S.-H."/>
            <person name="Park H.-S."/>
            <person name="Lee H.K."/>
            <person name="Oh T.K."/>
            <person name="Kim J.F."/>
        </authorList>
    </citation>
    <scope>NUCLEOTIDE SEQUENCE [LARGE SCALE GENOMIC DNA]</scope>
    <source>
        <strain evidence="2 3">KCTC 2396</strain>
    </source>
</reference>
<protein>
    <submittedName>
        <fullName evidence="2">Permease of the major facilitator superfamily</fullName>
    </submittedName>
</protein>
<feature type="transmembrane region" description="Helical" evidence="1">
    <location>
        <begin position="27"/>
        <end position="47"/>
    </location>
</feature>
<evidence type="ECO:0000313" key="3">
    <source>
        <dbReference type="Proteomes" id="UP000000238"/>
    </source>
</evidence>
<keyword evidence="1" id="KW-0472">Membrane</keyword>
<keyword evidence="1" id="KW-0812">Transmembrane</keyword>
<feature type="transmembrane region" description="Helical" evidence="1">
    <location>
        <begin position="90"/>
        <end position="109"/>
    </location>
</feature>
<dbReference type="AlphaFoldDB" id="Q2SER2"/>
<dbReference type="EMBL" id="CP000155">
    <property type="protein sequence ID" value="ABC30862.1"/>
    <property type="molecule type" value="Genomic_DNA"/>
</dbReference>
<dbReference type="Proteomes" id="UP000000238">
    <property type="component" value="Chromosome"/>
</dbReference>
<organism evidence="2 3">
    <name type="scientific">Hahella chejuensis (strain KCTC 2396)</name>
    <dbReference type="NCBI Taxonomy" id="349521"/>
    <lineage>
        <taxon>Bacteria</taxon>
        <taxon>Pseudomonadati</taxon>
        <taxon>Pseudomonadota</taxon>
        <taxon>Gammaproteobacteria</taxon>
        <taxon>Oceanospirillales</taxon>
        <taxon>Hahellaceae</taxon>
        <taxon>Hahella</taxon>
    </lineage>
</organism>
<proteinExistence type="predicted"/>
<dbReference type="eggNOG" id="ENOG5032RE7">
    <property type="taxonomic scope" value="Bacteria"/>
</dbReference>
<keyword evidence="1" id="KW-1133">Transmembrane helix</keyword>
<accession>Q2SER2</accession>
<dbReference type="RefSeq" id="WP_011397929.1">
    <property type="nucleotide sequence ID" value="NC_007645.1"/>
</dbReference>
<feature type="transmembrane region" description="Helical" evidence="1">
    <location>
        <begin position="167"/>
        <end position="191"/>
    </location>
</feature>
<evidence type="ECO:0000313" key="2">
    <source>
        <dbReference type="EMBL" id="ABC30862.1"/>
    </source>
</evidence>
<feature type="transmembrane region" description="Helical" evidence="1">
    <location>
        <begin position="121"/>
        <end position="141"/>
    </location>
</feature>
<name>Q2SER2_HAHCH</name>